<dbReference type="Proteomes" id="UP000284366">
    <property type="component" value="Unassembled WGS sequence"/>
</dbReference>
<sequence>MTERERIGKLVSERRNQTELSIRELANKCGVNYSNIGKIERGAYNVSIDILSRVANAMGCEIAFVDRSPLRQFVFDNQYRDDLIGDLCSDLLRDEEFLELTEESEQKERIISLGFWHLHIQGAIIQLFREYNGEEIDFDEE</sequence>
<dbReference type="EMBL" id="QRZG01000014">
    <property type="protein sequence ID" value="RGV53863.1"/>
    <property type="molecule type" value="Genomic_DNA"/>
</dbReference>
<dbReference type="InterPro" id="IPR001387">
    <property type="entry name" value="Cro/C1-type_HTH"/>
</dbReference>
<comment type="caution">
    <text evidence="2">The sequence shown here is derived from an EMBL/GenBank/DDBJ whole genome shotgun (WGS) entry which is preliminary data.</text>
</comment>
<name>A0A412Y8Y8_9BACE</name>
<gene>
    <name evidence="2" type="ORF">DWW09_09800</name>
</gene>
<accession>A0A412Y8Y8</accession>
<evidence type="ECO:0000313" key="2">
    <source>
        <dbReference type="EMBL" id="RGV53863.1"/>
    </source>
</evidence>
<feature type="domain" description="HTH cro/C1-type" evidence="1">
    <location>
        <begin position="11"/>
        <end position="65"/>
    </location>
</feature>
<dbReference type="AlphaFoldDB" id="A0A412Y8Y8"/>
<dbReference type="Gene3D" id="1.10.260.40">
    <property type="entry name" value="lambda repressor-like DNA-binding domains"/>
    <property type="match status" value="1"/>
</dbReference>
<dbReference type="CDD" id="cd00093">
    <property type="entry name" value="HTH_XRE"/>
    <property type="match status" value="1"/>
</dbReference>
<dbReference type="GO" id="GO:0003677">
    <property type="term" value="F:DNA binding"/>
    <property type="evidence" value="ECO:0007669"/>
    <property type="project" value="InterPro"/>
</dbReference>
<organism evidence="2 3">
    <name type="scientific">Bacteroides clarus</name>
    <dbReference type="NCBI Taxonomy" id="626929"/>
    <lineage>
        <taxon>Bacteria</taxon>
        <taxon>Pseudomonadati</taxon>
        <taxon>Bacteroidota</taxon>
        <taxon>Bacteroidia</taxon>
        <taxon>Bacteroidales</taxon>
        <taxon>Bacteroidaceae</taxon>
        <taxon>Bacteroides</taxon>
    </lineage>
</organism>
<dbReference type="Pfam" id="PF01381">
    <property type="entry name" value="HTH_3"/>
    <property type="match status" value="1"/>
</dbReference>
<dbReference type="SUPFAM" id="SSF47413">
    <property type="entry name" value="lambda repressor-like DNA-binding domains"/>
    <property type="match status" value="1"/>
</dbReference>
<reference evidence="2 3" key="1">
    <citation type="submission" date="2018-08" db="EMBL/GenBank/DDBJ databases">
        <title>A genome reference for cultivated species of the human gut microbiota.</title>
        <authorList>
            <person name="Zou Y."/>
            <person name="Xue W."/>
            <person name="Luo G."/>
        </authorList>
    </citation>
    <scope>NUCLEOTIDE SEQUENCE [LARGE SCALE GENOMIC DNA]</scope>
    <source>
        <strain evidence="2 3">AF14-27</strain>
    </source>
</reference>
<protein>
    <submittedName>
        <fullName evidence="2">XRE family transcriptional regulator</fullName>
    </submittedName>
</protein>
<dbReference type="SMART" id="SM00530">
    <property type="entry name" value="HTH_XRE"/>
    <property type="match status" value="1"/>
</dbReference>
<dbReference type="PROSITE" id="PS50943">
    <property type="entry name" value="HTH_CROC1"/>
    <property type="match status" value="1"/>
</dbReference>
<dbReference type="RefSeq" id="WP_118046803.1">
    <property type="nucleotide sequence ID" value="NZ_JAQCUW010000015.1"/>
</dbReference>
<dbReference type="InterPro" id="IPR010982">
    <property type="entry name" value="Lambda_DNA-bd_dom_sf"/>
</dbReference>
<evidence type="ECO:0000259" key="1">
    <source>
        <dbReference type="PROSITE" id="PS50943"/>
    </source>
</evidence>
<evidence type="ECO:0000313" key="3">
    <source>
        <dbReference type="Proteomes" id="UP000284366"/>
    </source>
</evidence>
<proteinExistence type="predicted"/>